<reference evidence="1 2" key="1">
    <citation type="submission" date="2017-06" db="EMBL/GenBank/DDBJ databases">
        <title>Complete genome sequence of Paenibacillus donghaensis KCTC 13049T isolated from East Sea sediment, South Korea.</title>
        <authorList>
            <person name="Jung B.K."/>
            <person name="Hong S.-J."/>
            <person name="Shin J.-H."/>
        </authorList>
    </citation>
    <scope>NUCLEOTIDE SEQUENCE [LARGE SCALE GENOMIC DNA]</scope>
    <source>
        <strain evidence="1 2">KCTC 13049</strain>
    </source>
</reference>
<dbReference type="AlphaFoldDB" id="A0A2Z2KRV1"/>
<proteinExistence type="predicted"/>
<dbReference type="KEGG" id="pdh:B9T62_35575"/>
<evidence type="ECO:0000313" key="1">
    <source>
        <dbReference type="EMBL" id="ASA25589.1"/>
    </source>
</evidence>
<keyword evidence="2" id="KW-1185">Reference proteome</keyword>
<dbReference type="EMBL" id="CP021780">
    <property type="protein sequence ID" value="ASA25589.1"/>
    <property type="molecule type" value="Genomic_DNA"/>
</dbReference>
<dbReference type="Proteomes" id="UP000249890">
    <property type="component" value="Chromosome"/>
</dbReference>
<organism evidence="1 2">
    <name type="scientific">Paenibacillus donghaensis</name>
    <dbReference type="NCBI Taxonomy" id="414771"/>
    <lineage>
        <taxon>Bacteria</taxon>
        <taxon>Bacillati</taxon>
        <taxon>Bacillota</taxon>
        <taxon>Bacilli</taxon>
        <taxon>Bacillales</taxon>
        <taxon>Paenibacillaceae</taxon>
        <taxon>Paenibacillus</taxon>
    </lineage>
</organism>
<evidence type="ECO:0000313" key="2">
    <source>
        <dbReference type="Proteomes" id="UP000249890"/>
    </source>
</evidence>
<sequence>MYPALFGGASLLQGQLDFRSLLCLDFLIETALGGRNPNLAYAYEGAFLRKAFRRTLTFLQFQLPLHNSNPR</sequence>
<name>A0A2Z2KRV1_9BACL</name>
<gene>
    <name evidence="1" type="ORF">B9T62_35575</name>
</gene>
<protein>
    <submittedName>
        <fullName evidence="1">Uncharacterized protein</fullName>
    </submittedName>
</protein>
<accession>A0A2Z2KRV1</accession>